<name>A0A1G7EEJ1_9FLAO</name>
<gene>
    <name evidence="3" type="ORF">SAMN04487992_102260</name>
</gene>
<dbReference type="SMART" id="SM00530">
    <property type="entry name" value="HTH_XRE"/>
    <property type="match status" value="1"/>
</dbReference>
<dbReference type="CDD" id="cd02209">
    <property type="entry name" value="cupin_XRE_C"/>
    <property type="match status" value="1"/>
</dbReference>
<dbReference type="EMBL" id="FNBD01000002">
    <property type="protein sequence ID" value="SDE61805.1"/>
    <property type="molecule type" value="Genomic_DNA"/>
</dbReference>
<dbReference type="InterPro" id="IPR001387">
    <property type="entry name" value="Cro/C1-type_HTH"/>
</dbReference>
<evidence type="ECO:0000256" key="1">
    <source>
        <dbReference type="ARBA" id="ARBA00023125"/>
    </source>
</evidence>
<dbReference type="Proteomes" id="UP000182114">
    <property type="component" value="Unassembled WGS sequence"/>
</dbReference>
<dbReference type="Gene3D" id="1.10.260.40">
    <property type="entry name" value="lambda repressor-like DNA-binding domains"/>
    <property type="match status" value="1"/>
</dbReference>
<dbReference type="GO" id="GO:0003700">
    <property type="term" value="F:DNA-binding transcription factor activity"/>
    <property type="evidence" value="ECO:0007669"/>
    <property type="project" value="TreeGrafter"/>
</dbReference>
<dbReference type="InterPro" id="IPR011051">
    <property type="entry name" value="RmlC_Cupin_sf"/>
</dbReference>
<dbReference type="InterPro" id="IPR013096">
    <property type="entry name" value="Cupin_2"/>
</dbReference>
<organism evidence="3 4">
    <name type="scientific">Cellulophaga baltica</name>
    <dbReference type="NCBI Taxonomy" id="76594"/>
    <lineage>
        <taxon>Bacteria</taxon>
        <taxon>Pseudomonadati</taxon>
        <taxon>Bacteroidota</taxon>
        <taxon>Flavobacteriia</taxon>
        <taxon>Flavobacteriales</taxon>
        <taxon>Flavobacteriaceae</taxon>
        <taxon>Cellulophaga</taxon>
    </lineage>
</organism>
<dbReference type="InterPro" id="IPR010982">
    <property type="entry name" value="Lambda_DNA-bd_dom_sf"/>
</dbReference>
<dbReference type="Pfam" id="PF07883">
    <property type="entry name" value="Cupin_2"/>
    <property type="match status" value="1"/>
</dbReference>
<evidence type="ECO:0000313" key="3">
    <source>
        <dbReference type="EMBL" id="SDE61805.1"/>
    </source>
</evidence>
<accession>A0A1G7EEJ1</accession>
<dbReference type="CDD" id="cd00093">
    <property type="entry name" value="HTH_XRE"/>
    <property type="match status" value="1"/>
</dbReference>
<keyword evidence="4" id="KW-1185">Reference proteome</keyword>
<dbReference type="GO" id="GO:0003677">
    <property type="term" value="F:DNA binding"/>
    <property type="evidence" value="ECO:0007669"/>
    <property type="project" value="UniProtKB-KW"/>
</dbReference>
<protein>
    <submittedName>
        <fullName evidence="3">Transcriptional regulator, XRE family with cupin sensor</fullName>
    </submittedName>
</protein>
<evidence type="ECO:0000313" key="4">
    <source>
        <dbReference type="Proteomes" id="UP000182114"/>
    </source>
</evidence>
<feature type="domain" description="HTH cro/C1-type" evidence="2">
    <location>
        <begin position="12"/>
        <end position="66"/>
    </location>
</feature>
<dbReference type="PROSITE" id="PS50943">
    <property type="entry name" value="HTH_CROC1"/>
    <property type="match status" value="1"/>
</dbReference>
<dbReference type="RefSeq" id="WP_074537545.1">
    <property type="nucleotide sequence ID" value="NZ_FNBD01000002.1"/>
</dbReference>
<dbReference type="SUPFAM" id="SSF51182">
    <property type="entry name" value="RmlC-like cupins"/>
    <property type="match status" value="1"/>
</dbReference>
<dbReference type="AlphaFoldDB" id="A0A1G7EEJ1"/>
<dbReference type="SUPFAM" id="SSF47413">
    <property type="entry name" value="lambda repressor-like DNA-binding domains"/>
    <property type="match status" value="1"/>
</dbReference>
<dbReference type="Gene3D" id="2.60.120.10">
    <property type="entry name" value="Jelly Rolls"/>
    <property type="match status" value="1"/>
</dbReference>
<proteinExistence type="predicted"/>
<sequence>MEDYLIGIGKRIKEIRKNGSLTISEIATRASVTAGLISRIENGRTIPSLPVLLKIINSLDVKVTDFFSGMPQTNGSNYIVSRSEENTTIEKEDDAVGFSYAYIFGKQVNSLGFEAVLLKVHPNSKREKVVTDAFEFKYMLSGECYYIIDNEEVLLKEGDSIFFDGRIPHVPINRSTNMAKMLVLYFFI</sequence>
<dbReference type="PANTHER" id="PTHR46797:SF1">
    <property type="entry name" value="METHYLPHOSPHONATE SYNTHASE"/>
    <property type="match status" value="1"/>
</dbReference>
<reference evidence="4" key="1">
    <citation type="submission" date="2016-10" db="EMBL/GenBank/DDBJ databases">
        <authorList>
            <person name="Varghese N."/>
            <person name="Submissions S."/>
        </authorList>
    </citation>
    <scope>NUCLEOTIDE SEQUENCE [LARGE SCALE GENOMIC DNA]</scope>
    <source>
        <strain evidence="4">DSM 24729</strain>
    </source>
</reference>
<dbReference type="InterPro" id="IPR050807">
    <property type="entry name" value="TransReg_Diox_bact_type"/>
</dbReference>
<dbReference type="Pfam" id="PF01381">
    <property type="entry name" value="HTH_3"/>
    <property type="match status" value="1"/>
</dbReference>
<dbReference type="InterPro" id="IPR014710">
    <property type="entry name" value="RmlC-like_jellyroll"/>
</dbReference>
<evidence type="ECO:0000259" key="2">
    <source>
        <dbReference type="PROSITE" id="PS50943"/>
    </source>
</evidence>
<keyword evidence="1" id="KW-0238">DNA-binding</keyword>
<dbReference type="PANTHER" id="PTHR46797">
    <property type="entry name" value="HTH-TYPE TRANSCRIPTIONAL REGULATOR"/>
    <property type="match status" value="1"/>
</dbReference>
<dbReference type="GO" id="GO:0005829">
    <property type="term" value="C:cytosol"/>
    <property type="evidence" value="ECO:0007669"/>
    <property type="project" value="TreeGrafter"/>
</dbReference>